<keyword evidence="2" id="KW-1185">Reference proteome</keyword>
<dbReference type="Proteomes" id="UP000275267">
    <property type="component" value="Unassembled WGS sequence"/>
</dbReference>
<protein>
    <submittedName>
        <fullName evidence="1">Uncharacterized protein</fullName>
    </submittedName>
</protein>
<dbReference type="AlphaFoldDB" id="A0A3L6PBR4"/>
<evidence type="ECO:0000313" key="1">
    <source>
        <dbReference type="EMBL" id="RLM54992.1"/>
    </source>
</evidence>
<comment type="caution">
    <text evidence="1">The sequence shown here is derived from an EMBL/GenBank/DDBJ whole genome shotgun (WGS) entry which is preliminary data.</text>
</comment>
<reference evidence="2" key="1">
    <citation type="journal article" date="2019" name="Nat. Commun.">
        <title>The genome of broomcorn millet.</title>
        <authorList>
            <person name="Zou C."/>
            <person name="Miki D."/>
            <person name="Li D."/>
            <person name="Tang Q."/>
            <person name="Xiao L."/>
            <person name="Rajput S."/>
            <person name="Deng P."/>
            <person name="Jia W."/>
            <person name="Huang R."/>
            <person name="Zhang M."/>
            <person name="Sun Y."/>
            <person name="Hu J."/>
            <person name="Fu X."/>
            <person name="Schnable P.S."/>
            <person name="Li F."/>
            <person name="Zhang H."/>
            <person name="Feng B."/>
            <person name="Zhu X."/>
            <person name="Liu R."/>
            <person name="Schnable J.C."/>
            <person name="Zhu J.-K."/>
            <person name="Zhang H."/>
        </authorList>
    </citation>
    <scope>NUCLEOTIDE SEQUENCE [LARGE SCALE GENOMIC DNA]</scope>
</reference>
<gene>
    <name evidence="1" type="ORF">C2845_PM10G08430</name>
</gene>
<accession>A0A3L6PBR4</accession>
<evidence type="ECO:0000313" key="2">
    <source>
        <dbReference type="Proteomes" id="UP000275267"/>
    </source>
</evidence>
<dbReference type="AntiFam" id="ANF00205">
    <property type="entry name" value="Shadow ORF (opposite nemA)"/>
</dbReference>
<sequence>MRDLPAPVDIVGHPRLHHICLVHVQLPHHIVSERYRISVGALHEVSERRQPDTHATRAHLADHGVDHLDGEAAPVVEAAAVLVVAIVGAVLHELLQEVPVRAVDLHAVEPRLDGVPRRALEVADDPRDLLRRQPPWLGVRRAAPDVRGDLLVRAGDGRLPVRLPLFFNASACASARRR</sequence>
<name>A0A3L6PBR4_PANMI</name>
<dbReference type="EMBL" id="PQIB02000018">
    <property type="protein sequence ID" value="RLM54992.1"/>
    <property type="molecule type" value="Genomic_DNA"/>
</dbReference>
<proteinExistence type="predicted"/>
<organism evidence="1 2">
    <name type="scientific">Panicum miliaceum</name>
    <name type="common">Proso millet</name>
    <name type="synonym">Broomcorn millet</name>
    <dbReference type="NCBI Taxonomy" id="4540"/>
    <lineage>
        <taxon>Eukaryota</taxon>
        <taxon>Viridiplantae</taxon>
        <taxon>Streptophyta</taxon>
        <taxon>Embryophyta</taxon>
        <taxon>Tracheophyta</taxon>
        <taxon>Spermatophyta</taxon>
        <taxon>Magnoliopsida</taxon>
        <taxon>Liliopsida</taxon>
        <taxon>Poales</taxon>
        <taxon>Poaceae</taxon>
        <taxon>PACMAD clade</taxon>
        <taxon>Panicoideae</taxon>
        <taxon>Panicodae</taxon>
        <taxon>Paniceae</taxon>
        <taxon>Panicinae</taxon>
        <taxon>Panicum</taxon>
        <taxon>Panicum sect. Panicum</taxon>
    </lineage>
</organism>